<dbReference type="Proteomes" id="UP000537260">
    <property type="component" value="Unassembled WGS sequence"/>
</dbReference>
<keyword evidence="4" id="KW-1185">Reference proteome</keyword>
<gene>
    <name evidence="3" type="ORF">HNR05_002001</name>
</gene>
<name>A0A7Z0J6B2_9MICO</name>
<dbReference type="SUPFAM" id="SSF53271">
    <property type="entry name" value="PRTase-like"/>
    <property type="match status" value="1"/>
</dbReference>
<keyword evidence="3" id="KW-0328">Glycosyltransferase</keyword>
<comment type="caution">
    <text evidence="3">The sequence shown here is derived from an EMBL/GenBank/DDBJ whole genome shotgun (WGS) entry which is preliminary data.</text>
</comment>
<comment type="similarity">
    <text evidence="1">Belongs to the ComF/GntX family.</text>
</comment>
<sequence>MIPSRLLSALRDAWAVLLPTSCPGCEAPDRALCADCRAALLPAVQRTHRDGIAVWSALNYDGVVRRVIGAYKEGGRTDVASPLAEALREALRATINAAVAGGPGIELVTVPSTRAAWRGRGYHPVNLLLKRAALRPSRVLRQHGMIRDQVGLGREARSRNKRGTLHAPRSLAGRRFVIIDDILTTGATVREARRAVIEAGGEVVGIATLAQTQRLYPDHRHSQQTDQQML</sequence>
<dbReference type="InterPro" id="IPR029057">
    <property type="entry name" value="PRTase-like"/>
</dbReference>
<dbReference type="EMBL" id="JACCFM010000001">
    <property type="protein sequence ID" value="NYJ20210.1"/>
    <property type="molecule type" value="Genomic_DNA"/>
</dbReference>
<organism evidence="3 4">
    <name type="scientific">Glaciibacter psychrotolerans</name>
    <dbReference type="NCBI Taxonomy" id="670054"/>
    <lineage>
        <taxon>Bacteria</taxon>
        <taxon>Bacillati</taxon>
        <taxon>Actinomycetota</taxon>
        <taxon>Actinomycetes</taxon>
        <taxon>Micrococcales</taxon>
        <taxon>Microbacteriaceae</taxon>
        <taxon>Glaciibacter</taxon>
    </lineage>
</organism>
<accession>A0A7Z0J6B2</accession>
<evidence type="ECO:0000313" key="3">
    <source>
        <dbReference type="EMBL" id="NYJ20210.1"/>
    </source>
</evidence>
<evidence type="ECO:0000256" key="1">
    <source>
        <dbReference type="ARBA" id="ARBA00008007"/>
    </source>
</evidence>
<dbReference type="CDD" id="cd06223">
    <property type="entry name" value="PRTases_typeI"/>
    <property type="match status" value="1"/>
</dbReference>
<dbReference type="Gene3D" id="3.40.50.2020">
    <property type="match status" value="1"/>
</dbReference>
<dbReference type="AlphaFoldDB" id="A0A7Z0J6B2"/>
<dbReference type="GO" id="GO:0016757">
    <property type="term" value="F:glycosyltransferase activity"/>
    <property type="evidence" value="ECO:0007669"/>
    <property type="project" value="UniProtKB-KW"/>
</dbReference>
<dbReference type="InterPro" id="IPR051910">
    <property type="entry name" value="ComF/GntX_DNA_util-trans"/>
</dbReference>
<keyword evidence="3" id="KW-0808">Transferase</keyword>
<evidence type="ECO:0000259" key="2">
    <source>
        <dbReference type="Pfam" id="PF00156"/>
    </source>
</evidence>
<dbReference type="Pfam" id="PF00156">
    <property type="entry name" value="Pribosyltran"/>
    <property type="match status" value="1"/>
</dbReference>
<dbReference type="RefSeq" id="WP_179578850.1">
    <property type="nucleotide sequence ID" value="NZ_JACCFM010000001.1"/>
</dbReference>
<dbReference type="PANTHER" id="PTHR47505">
    <property type="entry name" value="DNA UTILIZATION PROTEIN YHGH"/>
    <property type="match status" value="1"/>
</dbReference>
<feature type="domain" description="Phosphoribosyltransferase" evidence="2">
    <location>
        <begin position="161"/>
        <end position="219"/>
    </location>
</feature>
<evidence type="ECO:0000313" key="4">
    <source>
        <dbReference type="Proteomes" id="UP000537260"/>
    </source>
</evidence>
<protein>
    <submittedName>
        <fullName evidence="3">Putative amidophosphoribosyltransferase</fullName>
    </submittedName>
</protein>
<reference evidence="3 4" key="1">
    <citation type="submission" date="2020-07" db="EMBL/GenBank/DDBJ databases">
        <title>Sequencing the genomes of 1000 actinobacteria strains.</title>
        <authorList>
            <person name="Klenk H.-P."/>
        </authorList>
    </citation>
    <scope>NUCLEOTIDE SEQUENCE [LARGE SCALE GENOMIC DNA]</scope>
    <source>
        <strain evidence="3 4">LI1</strain>
    </source>
</reference>
<proteinExistence type="inferred from homology"/>
<dbReference type="PANTHER" id="PTHR47505:SF1">
    <property type="entry name" value="DNA UTILIZATION PROTEIN YHGH"/>
    <property type="match status" value="1"/>
</dbReference>
<dbReference type="InterPro" id="IPR000836">
    <property type="entry name" value="PRTase_dom"/>
</dbReference>